<dbReference type="GO" id="GO:0003677">
    <property type="term" value="F:DNA binding"/>
    <property type="evidence" value="ECO:0007669"/>
    <property type="project" value="UniProtKB-KW"/>
</dbReference>
<evidence type="ECO:0000313" key="8">
    <source>
        <dbReference type="Proteomes" id="UP000469505"/>
    </source>
</evidence>
<dbReference type="SMART" id="SM00530">
    <property type="entry name" value="HTH_XRE"/>
    <property type="match status" value="1"/>
</dbReference>
<gene>
    <name evidence="5" type="ORF">GM536_11975</name>
    <name evidence="6" type="ORF">GM537_11505</name>
    <name evidence="4" type="ORF">GM543_10030</name>
</gene>
<dbReference type="CDD" id="cd00093">
    <property type="entry name" value="HTH_XRE"/>
    <property type="match status" value="1"/>
</dbReference>
<dbReference type="Proteomes" id="UP000469505">
    <property type="component" value="Unassembled WGS sequence"/>
</dbReference>
<dbReference type="Proteomes" id="UP000490982">
    <property type="component" value="Unassembled WGS sequence"/>
</dbReference>
<dbReference type="AlphaFoldDB" id="A0A098AN44"/>
<name>A0A098AN44_STREE</name>
<dbReference type="RefSeq" id="WP_001156571.1">
    <property type="nucleotide sequence ID" value="NZ_AP026916.1"/>
</dbReference>
<dbReference type="EMBL" id="WNHX01000074">
    <property type="protein sequence ID" value="MTV87820.1"/>
    <property type="molecule type" value="Genomic_DNA"/>
</dbReference>
<keyword evidence="1" id="KW-0238">DNA-binding</keyword>
<dbReference type="SUPFAM" id="SSF47413">
    <property type="entry name" value="lambda repressor-like DNA-binding domains"/>
    <property type="match status" value="1"/>
</dbReference>
<reference evidence="3" key="2">
    <citation type="submission" date="2014-10" db="EMBL/GenBank/DDBJ databases">
        <title>Contrasting mechanisms driving short-term and long-term diversification of pneumococci.</title>
        <authorList>
            <person name="Croucher N.J."/>
            <person name="Coupland P.C."/>
            <person name="Stevenson A.E."/>
            <person name="Callendrello A."/>
            <person name="Bentley S.D."/>
            <person name="Hanage W.P."/>
        </authorList>
    </citation>
    <scope>NUCLEOTIDE SEQUENCE</scope>
    <source>
        <strain evidence="3">446376</strain>
    </source>
</reference>
<evidence type="ECO:0000259" key="2">
    <source>
        <dbReference type="PROSITE" id="PS50943"/>
    </source>
</evidence>
<evidence type="ECO:0000313" key="5">
    <source>
        <dbReference type="EMBL" id="MTV99736.1"/>
    </source>
</evidence>
<evidence type="ECO:0000313" key="4">
    <source>
        <dbReference type="EMBL" id="MTV87820.1"/>
    </source>
</evidence>
<evidence type="ECO:0000256" key="1">
    <source>
        <dbReference type="ARBA" id="ARBA00023125"/>
    </source>
</evidence>
<dbReference type="InterPro" id="IPR001387">
    <property type="entry name" value="Cro/C1-type_HTH"/>
</dbReference>
<dbReference type="EMBL" id="WNIA01000256">
    <property type="protein sequence ID" value="MTV99736.1"/>
    <property type="molecule type" value="Genomic_DNA"/>
</dbReference>
<dbReference type="Pfam" id="PF01381">
    <property type="entry name" value="HTH_3"/>
    <property type="match status" value="1"/>
</dbReference>
<dbReference type="PANTHER" id="PTHR46558:SF4">
    <property type="entry name" value="DNA-BIDING PHAGE PROTEIN"/>
    <property type="match status" value="1"/>
</dbReference>
<proteinExistence type="predicted"/>
<evidence type="ECO:0000313" key="6">
    <source>
        <dbReference type="EMBL" id="MTW25423.1"/>
    </source>
</evidence>
<accession>A0A098AN44</accession>
<protein>
    <submittedName>
        <fullName evidence="4">Helix-turn-helix domain-containing protein</fullName>
    </submittedName>
    <submittedName>
        <fullName evidence="3">Putative phage-related chromosomal island protein</fullName>
    </submittedName>
</protein>
<evidence type="ECO:0000313" key="9">
    <source>
        <dbReference type="Proteomes" id="UP000490982"/>
    </source>
</evidence>
<reference evidence="7 8" key="3">
    <citation type="submission" date="2019-11" db="EMBL/GenBank/DDBJ databases">
        <title>Growth characteristics of pneumococcus vary with the chemical composition of the capsule and with environmental conditions.</title>
        <authorList>
            <person name="Tothpal A."/>
            <person name="Desobry K."/>
            <person name="Joshi S."/>
            <person name="Wyllie A.L."/>
            <person name="Weinberger D.M."/>
        </authorList>
    </citation>
    <scope>NUCLEOTIDE SEQUENCE [LARGE SCALE GENOMIC DNA]</scope>
    <source>
        <strain evidence="7">pnumococcus19F</strain>
        <strain evidence="5">Pnumococcus19F</strain>
        <strain evidence="9">pnumococcus23A</strain>
        <strain evidence="6">Pnumococcus23A</strain>
        <strain evidence="8">pnumococcus35B</strain>
        <strain evidence="4">Pnumococcus35B</strain>
    </source>
</reference>
<dbReference type="PANTHER" id="PTHR46558">
    <property type="entry name" value="TRACRIPTIONAL REGULATORY PROTEIN-RELATED-RELATED"/>
    <property type="match status" value="1"/>
</dbReference>
<feature type="domain" description="HTH cro/C1-type" evidence="2">
    <location>
        <begin position="5"/>
        <end position="59"/>
    </location>
</feature>
<dbReference type="Gene3D" id="1.10.260.40">
    <property type="entry name" value="lambda repressor-like DNA-binding domains"/>
    <property type="match status" value="1"/>
</dbReference>
<dbReference type="InterPro" id="IPR010982">
    <property type="entry name" value="Lambda_DNA-bd_dom_sf"/>
</dbReference>
<reference evidence="3" key="1">
    <citation type="submission" date="2014-04" db="EMBL/GenBank/DDBJ databases">
        <authorList>
            <person name="Croucher N."/>
        </authorList>
    </citation>
    <scope>NUCLEOTIDE SEQUENCE</scope>
    <source>
        <strain evidence="3">446376</strain>
    </source>
</reference>
<dbReference type="PROSITE" id="PS50943">
    <property type="entry name" value="HTH_CROC1"/>
    <property type="match status" value="1"/>
</dbReference>
<dbReference type="EMBL" id="WNHS01000169">
    <property type="protein sequence ID" value="MTW25423.1"/>
    <property type="molecule type" value="Genomic_DNA"/>
</dbReference>
<evidence type="ECO:0000313" key="3">
    <source>
        <dbReference type="EMBL" id="CDQ29906.1"/>
    </source>
</evidence>
<dbReference type="Proteomes" id="UP000437160">
    <property type="component" value="Unassembled WGS sequence"/>
</dbReference>
<sequence length="71" mass="8322">MQEKLLILRKKQGISQQELADYLKISVTSYGQKERGEKAFTLDEMFALSTFFELSISEIFLPRKSPKKRHN</sequence>
<dbReference type="EMBL" id="LK020682">
    <property type="protein sequence ID" value="CDQ29906.1"/>
    <property type="molecule type" value="Genomic_DNA"/>
</dbReference>
<organism evidence="3">
    <name type="scientific">Streptococcus pneumoniae</name>
    <dbReference type="NCBI Taxonomy" id="1313"/>
    <lineage>
        <taxon>Bacteria</taxon>
        <taxon>Bacillati</taxon>
        <taxon>Bacillota</taxon>
        <taxon>Bacilli</taxon>
        <taxon>Lactobacillales</taxon>
        <taxon>Streptococcaceae</taxon>
        <taxon>Streptococcus</taxon>
    </lineage>
</organism>
<evidence type="ECO:0000313" key="7">
    <source>
        <dbReference type="Proteomes" id="UP000437160"/>
    </source>
</evidence>